<protein>
    <recommendedName>
        <fullName evidence="1">N-acetyltransferase domain-containing protein</fullName>
    </recommendedName>
</protein>
<sequence length="193" mass="22633">MSKLVIGPLETERFMLKPMGMLETLRVTNRWRHDPDILNGLMQTTKPRSMPHWLLRGPLPRTRNRFAFAIIPKGEAVPIGAHMVRLQGYRSAFGTVALHDRDWWGKNVVVEVRARLLNHFFANCGIERFYGVVDSRNVSSIFSYRRLGFDHVGTWHRQKQNPVTGDIIDFVNFEMFRDQWMRGPFWKAPDEPR</sequence>
<gene>
    <name evidence="2" type="ORF">VW23_008880</name>
</gene>
<dbReference type="InterPro" id="IPR000182">
    <property type="entry name" value="GNAT_dom"/>
</dbReference>
<dbReference type="Proteomes" id="UP000095463">
    <property type="component" value="Unassembled WGS sequence"/>
</dbReference>
<comment type="caution">
    <text evidence="2">The sequence shown here is derived from an EMBL/GenBank/DDBJ whole genome shotgun (WGS) entry which is preliminary data.</text>
</comment>
<evidence type="ECO:0000313" key="3">
    <source>
        <dbReference type="Proteomes" id="UP000095463"/>
    </source>
</evidence>
<dbReference type="RefSeq" id="WP_069907883.1">
    <property type="nucleotide sequence ID" value="NZ_LAJE02000044.1"/>
</dbReference>
<evidence type="ECO:0000313" key="2">
    <source>
        <dbReference type="EMBL" id="OEO32918.1"/>
    </source>
</evidence>
<proteinExistence type="predicted"/>
<name>A0A1E5XWE5_9HYPH</name>
<organism evidence="2 3">
    <name type="scientific">Devosia insulae DS-56</name>
    <dbReference type="NCBI Taxonomy" id="1116389"/>
    <lineage>
        <taxon>Bacteria</taxon>
        <taxon>Pseudomonadati</taxon>
        <taxon>Pseudomonadota</taxon>
        <taxon>Alphaproteobacteria</taxon>
        <taxon>Hyphomicrobiales</taxon>
        <taxon>Devosiaceae</taxon>
        <taxon>Devosia</taxon>
    </lineage>
</organism>
<accession>A0A1E5XWE5</accession>
<dbReference type="EMBL" id="LAJE02000044">
    <property type="protein sequence ID" value="OEO32918.1"/>
    <property type="molecule type" value="Genomic_DNA"/>
</dbReference>
<keyword evidence="3" id="KW-1185">Reference proteome</keyword>
<dbReference type="GO" id="GO:0016747">
    <property type="term" value="F:acyltransferase activity, transferring groups other than amino-acyl groups"/>
    <property type="evidence" value="ECO:0007669"/>
    <property type="project" value="InterPro"/>
</dbReference>
<feature type="domain" description="N-acetyltransferase" evidence="1">
    <location>
        <begin position="28"/>
        <end position="149"/>
    </location>
</feature>
<dbReference type="SUPFAM" id="SSF55729">
    <property type="entry name" value="Acyl-CoA N-acyltransferases (Nat)"/>
    <property type="match status" value="1"/>
</dbReference>
<dbReference type="Pfam" id="PF13302">
    <property type="entry name" value="Acetyltransf_3"/>
    <property type="match status" value="1"/>
</dbReference>
<reference evidence="2 3" key="1">
    <citation type="journal article" date="2015" name="Genome Announc.">
        <title>Genome Assemblies of Three Soil-Associated Devosia species: D. insulae, D. limi, and D. soli.</title>
        <authorList>
            <person name="Hassan Y.I."/>
            <person name="Lepp D."/>
            <person name="Zhou T."/>
        </authorList>
    </citation>
    <scope>NUCLEOTIDE SEQUENCE [LARGE SCALE GENOMIC DNA]</scope>
    <source>
        <strain evidence="2 3">DS-56</strain>
    </source>
</reference>
<evidence type="ECO:0000259" key="1">
    <source>
        <dbReference type="Pfam" id="PF13302"/>
    </source>
</evidence>
<dbReference type="AlphaFoldDB" id="A0A1E5XWE5"/>
<dbReference type="Gene3D" id="3.40.630.30">
    <property type="match status" value="1"/>
</dbReference>
<dbReference type="InterPro" id="IPR016181">
    <property type="entry name" value="Acyl_CoA_acyltransferase"/>
</dbReference>
<dbReference type="OrthoDB" id="7351203at2"/>